<dbReference type="PANTHER" id="PTHR43393:SF3">
    <property type="entry name" value="LYSINE DECARBOXYLASE-LIKE PROTEIN"/>
    <property type="match status" value="1"/>
</dbReference>
<keyword evidence="1" id="KW-0378">Hydrolase</keyword>
<reference evidence="2 3" key="1">
    <citation type="journal article" date="2016" name="Nat. Commun.">
        <title>Thousands of microbial genomes shed light on interconnected biogeochemical processes in an aquifer system.</title>
        <authorList>
            <person name="Anantharaman K."/>
            <person name="Brown C.T."/>
            <person name="Hug L.A."/>
            <person name="Sharon I."/>
            <person name="Castelle C.J."/>
            <person name="Probst A.J."/>
            <person name="Thomas B.C."/>
            <person name="Singh A."/>
            <person name="Wilkins M.J."/>
            <person name="Karaoz U."/>
            <person name="Brodie E.L."/>
            <person name="Williams K.H."/>
            <person name="Hubbard S.S."/>
            <person name="Banfield J.F."/>
        </authorList>
    </citation>
    <scope>NUCLEOTIDE SEQUENCE [LARGE SCALE GENOMIC DNA]</scope>
</reference>
<name>A0A1F7UW49_9BACT</name>
<sequence length="229" mass="26070">MNEHSYASPPKHQLDNGSRLQRIVEEFRGGYALLETIEKGITYFGSTRVKETDRHYADAQLLAHKVASLGFTTITGGGPGIMEAVNRGAVEAGGRSIGFNIMLEKEHKNPYVQESVSFYYLFVRKVMLASAGHAYVFFPGGFGTLDEFFEISTLIHTHKLHEDIPVILFDKHYWDPLVQYLKEIVADRYHGFNAMDFRMWTILDSVDEASAFIQKNVLQQRLYAPYHGE</sequence>
<keyword evidence="1" id="KW-0203">Cytokinin biosynthesis</keyword>
<accession>A0A1F7UW49</accession>
<dbReference type="EMBL" id="MGEK01000020">
    <property type="protein sequence ID" value="OGL82495.1"/>
    <property type="molecule type" value="Genomic_DNA"/>
</dbReference>
<dbReference type="AlphaFoldDB" id="A0A1F7UW49"/>
<dbReference type="NCBIfam" id="TIGR00730">
    <property type="entry name" value="Rossman fold protein, TIGR00730 family"/>
    <property type="match status" value="1"/>
</dbReference>
<dbReference type="InterPro" id="IPR031100">
    <property type="entry name" value="LOG_fam"/>
</dbReference>
<dbReference type="Gene3D" id="3.40.50.450">
    <property type="match status" value="1"/>
</dbReference>
<dbReference type="GO" id="GO:0005829">
    <property type="term" value="C:cytosol"/>
    <property type="evidence" value="ECO:0007669"/>
    <property type="project" value="TreeGrafter"/>
</dbReference>
<dbReference type="InterPro" id="IPR005269">
    <property type="entry name" value="LOG"/>
</dbReference>
<evidence type="ECO:0000313" key="3">
    <source>
        <dbReference type="Proteomes" id="UP000176846"/>
    </source>
</evidence>
<dbReference type="Proteomes" id="UP000176846">
    <property type="component" value="Unassembled WGS sequence"/>
</dbReference>
<dbReference type="Pfam" id="PF03641">
    <property type="entry name" value="Lysine_decarbox"/>
    <property type="match status" value="1"/>
</dbReference>
<dbReference type="PANTHER" id="PTHR43393">
    <property type="entry name" value="CYTOKININ RIBOSIDE 5'-MONOPHOSPHATE PHOSPHORIBOHYDROLASE"/>
    <property type="match status" value="1"/>
</dbReference>
<proteinExistence type="inferred from homology"/>
<comment type="similarity">
    <text evidence="1">Belongs to the LOG family.</text>
</comment>
<dbReference type="SUPFAM" id="SSF102405">
    <property type="entry name" value="MCP/YpsA-like"/>
    <property type="match status" value="1"/>
</dbReference>
<comment type="caution">
    <text evidence="2">The sequence shown here is derived from an EMBL/GenBank/DDBJ whole genome shotgun (WGS) entry which is preliminary data.</text>
</comment>
<evidence type="ECO:0000313" key="2">
    <source>
        <dbReference type="EMBL" id="OGL82495.1"/>
    </source>
</evidence>
<dbReference type="InterPro" id="IPR052341">
    <property type="entry name" value="LOG_family_nucleotidases"/>
</dbReference>
<protein>
    <recommendedName>
        <fullName evidence="1">Cytokinin riboside 5'-monophosphate phosphoribohydrolase</fullName>
        <ecNumber evidence="1">3.2.2.n1</ecNumber>
    </recommendedName>
</protein>
<dbReference type="GO" id="GO:0016787">
    <property type="term" value="F:hydrolase activity"/>
    <property type="evidence" value="ECO:0007669"/>
    <property type="project" value="UniProtKB-KW"/>
</dbReference>
<dbReference type="GO" id="GO:0009691">
    <property type="term" value="P:cytokinin biosynthetic process"/>
    <property type="evidence" value="ECO:0007669"/>
    <property type="project" value="UniProtKB-UniRule"/>
</dbReference>
<evidence type="ECO:0000256" key="1">
    <source>
        <dbReference type="RuleBase" id="RU363015"/>
    </source>
</evidence>
<organism evidence="2 3">
    <name type="scientific">Candidatus Uhrbacteria bacterium RIFCSPLOWO2_01_FULL_47_25</name>
    <dbReference type="NCBI Taxonomy" id="1802402"/>
    <lineage>
        <taxon>Bacteria</taxon>
        <taxon>Candidatus Uhriibacteriota</taxon>
    </lineage>
</organism>
<gene>
    <name evidence="2" type="ORF">A2936_02450</name>
</gene>
<dbReference type="EC" id="3.2.2.n1" evidence="1"/>